<evidence type="ECO:0000313" key="2">
    <source>
        <dbReference type="Proteomes" id="UP001152561"/>
    </source>
</evidence>
<dbReference type="Proteomes" id="UP001152561">
    <property type="component" value="Unassembled WGS sequence"/>
</dbReference>
<dbReference type="EMBL" id="JAJAGQ010000014">
    <property type="protein sequence ID" value="KAJ8544001.1"/>
    <property type="molecule type" value="Genomic_DNA"/>
</dbReference>
<proteinExistence type="predicted"/>
<gene>
    <name evidence="1" type="ORF">K7X08_025619</name>
</gene>
<comment type="caution">
    <text evidence="1">The sequence shown here is derived from an EMBL/GenBank/DDBJ whole genome shotgun (WGS) entry which is preliminary data.</text>
</comment>
<reference evidence="2" key="1">
    <citation type="journal article" date="2023" name="Proc. Natl. Acad. Sci. U.S.A.">
        <title>Genomic and structural basis for evolution of tropane alkaloid biosynthesis.</title>
        <authorList>
            <person name="Wanga Y.-J."/>
            <person name="Taina T."/>
            <person name="Yua J.-Y."/>
            <person name="Lia J."/>
            <person name="Xua B."/>
            <person name="Chenc J."/>
            <person name="D'Auriad J.C."/>
            <person name="Huanga J.-P."/>
            <person name="Huanga S.-X."/>
        </authorList>
    </citation>
    <scope>NUCLEOTIDE SEQUENCE [LARGE SCALE GENOMIC DNA]</scope>
    <source>
        <strain evidence="2">cv. KIB-2019</strain>
    </source>
</reference>
<accession>A0A9Q1LWL8</accession>
<evidence type="ECO:0000313" key="1">
    <source>
        <dbReference type="EMBL" id="KAJ8544001.1"/>
    </source>
</evidence>
<protein>
    <submittedName>
        <fullName evidence="1">Uncharacterized protein</fullName>
    </submittedName>
</protein>
<name>A0A9Q1LWL8_9SOLA</name>
<sequence length="728" mass="80679">MFNDRLNNMLNRVMTLQGQISNLRYSSMEMERRCSDLIQSELVVEKLEELLLESGLDENKTEGGNLDSQPFVIVTRDTKSEIKRHEALCVASIYAHLEKSGVASSLFDEIPDKSGAYSLQLIPRCIAPISINEFGENPMVPIAGQMFDRMPQPCDSSKVLPAELSAANIHTPMAKCELENGNSSPRDKVFDARFQQIDPKSPRGGIVTVDICATGACAGHTAICLSTGEGKLWVGKSGHDTDKGEDLLAILPRDAHLVASSMNVWNKIQPVYASNMWKKAQTIRHRMLPQPFPKPPFSAFLLDPLDHVVFSVGLKKGLEQWRKVGVSLQLKSRCNEPTAVIVFVAALEFVVEDAYPTLAVQLFAHISCSDCYFKVIIMPILQIISEVKSDLKVGDEEATDCDNDAELEDIRKGTLEFVVVPVKKPLDFMGSTFNIASDLVMFDNQRELELFTALPLRYCYQKDYTDRKTPVGSTNKVLSGCWPYLLAGSGEVFPQHGLGLTYCLEEMSYTLSPCRYAQLIMRGFFFRFLDMSAEANAKSIGNSGIVIAVVSREISAIAQPLAEEPTKVASHITLYAYDNLQFRSFQLEPEQEFYATAASIRAHLIKQCSLATNTITHSRNLQLVGFARVLVPSRKSLETSLSVDPCEPFSFVLAHNNKMLVLDSSCSLYGYPKKVGCTLESKIILLANSEHIIQGLGTVPTWSIRHIDGNASCWNVGGSFVWNNRGKG</sequence>
<organism evidence="1 2">
    <name type="scientific">Anisodus acutangulus</name>
    <dbReference type="NCBI Taxonomy" id="402998"/>
    <lineage>
        <taxon>Eukaryota</taxon>
        <taxon>Viridiplantae</taxon>
        <taxon>Streptophyta</taxon>
        <taxon>Embryophyta</taxon>
        <taxon>Tracheophyta</taxon>
        <taxon>Spermatophyta</taxon>
        <taxon>Magnoliopsida</taxon>
        <taxon>eudicotyledons</taxon>
        <taxon>Gunneridae</taxon>
        <taxon>Pentapetalae</taxon>
        <taxon>asterids</taxon>
        <taxon>lamiids</taxon>
        <taxon>Solanales</taxon>
        <taxon>Solanaceae</taxon>
        <taxon>Solanoideae</taxon>
        <taxon>Hyoscyameae</taxon>
        <taxon>Anisodus</taxon>
    </lineage>
</organism>
<dbReference type="PANTHER" id="PTHR31354:SF9">
    <property type="entry name" value="INOSITOL-1,4,5-TRISPHOSPHATE 5-PHOSPHATASE"/>
    <property type="match status" value="1"/>
</dbReference>
<dbReference type="AlphaFoldDB" id="A0A9Q1LWL8"/>
<dbReference type="PANTHER" id="PTHR31354">
    <property type="entry name" value="OS01G0793500 PROTEIN"/>
    <property type="match status" value="1"/>
</dbReference>
<keyword evidence="2" id="KW-1185">Reference proteome</keyword>